<evidence type="ECO:0000313" key="2">
    <source>
        <dbReference type="Proteomes" id="UP000238169"/>
    </source>
</evidence>
<gene>
    <name evidence="1" type="ORF">NOV72_05845</name>
</gene>
<dbReference type="AlphaFoldDB" id="A0A2U3IET4"/>
<dbReference type="EMBL" id="OGTP01000034">
    <property type="protein sequence ID" value="SPB18643.1"/>
    <property type="molecule type" value="Genomic_DNA"/>
</dbReference>
<name>A0A2U3IET4_9BURK</name>
<keyword evidence="2" id="KW-1185">Reference proteome</keyword>
<proteinExistence type="predicted"/>
<evidence type="ECO:0000313" key="1">
    <source>
        <dbReference type="EMBL" id="SPB18643.1"/>
    </source>
</evidence>
<dbReference type="Proteomes" id="UP000238169">
    <property type="component" value="Unassembled WGS sequence"/>
</dbReference>
<organism evidence="1 2">
    <name type="scientific">Caballeronia novacaledonica</name>
    <dbReference type="NCBI Taxonomy" id="1544861"/>
    <lineage>
        <taxon>Bacteria</taxon>
        <taxon>Pseudomonadati</taxon>
        <taxon>Pseudomonadota</taxon>
        <taxon>Betaproteobacteria</taxon>
        <taxon>Burkholderiales</taxon>
        <taxon>Burkholderiaceae</taxon>
        <taxon>Caballeronia</taxon>
    </lineage>
</organism>
<protein>
    <submittedName>
        <fullName evidence="1">Uncharacterized protein</fullName>
    </submittedName>
</protein>
<accession>A0A2U3IET4</accession>
<sequence length="38" mass="4417">MLLFSRSIAVSLSFLTDHTDAGRQYRVTHNIDQENHNE</sequence>
<reference evidence="2" key="1">
    <citation type="submission" date="2018-01" db="EMBL/GenBank/DDBJ databases">
        <authorList>
            <person name="Peeters C."/>
        </authorList>
    </citation>
    <scope>NUCLEOTIDE SEQUENCE [LARGE SCALE GENOMIC DNA]</scope>
</reference>